<reference evidence="3 4" key="1">
    <citation type="submission" date="2015-01" db="EMBL/GenBank/DDBJ databases">
        <title>The Genome Sequence of Rhinocladiella mackenzie CBS 650.93.</title>
        <authorList>
            <consortium name="The Broad Institute Genomics Platform"/>
            <person name="Cuomo C."/>
            <person name="de Hoog S."/>
            <person name="Gorbushina A."/>
            <person name="Stielow B."/>
            <person name="Teixiera M."/>
            <person name="Abouelleil A."/>
            <person name="Chapman S.B."/>
            <person name="Priest M."/>
            <person name="Young S.K."/>
            <person name="Wortman J."/>
            <person name="Nusbaum C."/>
            <person name="Birren B."/>
        </authorList>
    </citation>
    <scope>NUCLEOTIDE SEQUENCE [LARGE SCALE GENOMIC DNA]</scope>
    <source>
        <strain evidence="3 4">CBS 650.93</strain>
    </source>
</reference>
<name>A0A0D2HD45_9EURO</name>
<keyword evidence="2" id="KW-1133">Transmembrane helix</keyword>
<sequence length="387" mass="41234">MDRKAAAIHGKLAKMTLVVPTLRDTTITITVTSWATVYTTSTAFSTIYTTSVYATSVYSTVYATASNVRTATDIVYVTVPANSRHRRTIEQAEETNEAQPMSNMMSSMRHSLLGLDSTPTAGIQAPVMTLLSYPEFDLVARDLEALGVIVKRQSTITYTTTTYTSATTTVQAVSTSTLVQTVHITSTANVVLTSTTYLDAQETIKVTSTVTASAAARTTGESSGTSNPSITNDANEETPTSSGPSSSTSIGGGSGGGLSTGAEVGIGVGTAGGSSIICIILILFWRRHRRTQKDAQDPSPGTVIANNPQASSSSTGYGVHSSPYSYEPINRPSEPAEAPAHEEPTVQYQPPQRPPLQFQYAPYELYDELPQELYHSRYEQGLQASKA</sequence>
<evidence type="ECO:0000313" key="3">
    <source>
        <dbReference type="EMBL" id="KIX08398.1"/>
    </source>
</evidence>
<dbReference type="STRING" id="1442369.A0A0D2HD45"/>
<gene>
    <name evidence="3" type="ORF">Z518_03054</name>
</gene>
<dbReference type="HOGENOM" id="CLU_713996_0_0_1"/>
<keyword evidence="4" id="KW-1185">Reference proteome</keyword>
<keyword evidence="2" id="KW-0812">Transmembrane</keyword>
<keyword evidence="2" id="KW-0472">Membrane</keyword>
<feature type="region of interest" description="Disordered" evidence="1">
    <location>
        <begin position="215"/>
        <end position="256"/>
    </location>
</feature>
<feature type="region of interest" description="Disordered" evidence="1">
    <location>
        <begin position="292"/>
        <end position="354"/>
    </location>
</feature>
<dbReference type="EMBL" id="KN847476">
    <property type="protein sequence ID" value="KIX08398.1"/>
    <property type="molecule type" value="Genomic_DNA"/>
</dbReference>
<proteinExistence type="predicted"/>
<feature type="transmembrane region" description="Helical" evidence="2">
    <location>
        <begin position="264"/>
        <end position="285"/>
    </location>
</feature>
<accession>A0A0D2HD45</accession>
<evidence type="ECO:0000256" key="2">
    <source>
        <dbReference type="SAM" id="Phobius"/>
    </source>
</evidence>
<feature type="compositionally biased region" description="Low complexity" evidence="1">
    <location>
        <begin position="311"/>
        <end position="322"/>
    </location>
</feature>
<evidence type="ECO:0000313" key="4">
    <source>
        <dbReference type="Proteomes" id="UP000053617"/>
    </source>
</evidence>
<dbReference type="RefSeq" id="XP_013275534.1">
    <property type="nucleotide sequence ID" value="XM_013420080.1"/>
</dbReference>
<protein>
    <submittedName>
        <fullName evidence="3">Rhinocladiella mackenziei CBS 650.93 unplaced genomic scaffold supercont1.2, whole genome shotgun sequence</fullName>
    </submittedName>
</protein>
<dbReference type="AlphaFoldDB" id="A0A0D2HD45"/>
<dbReference type="Proteomes" id="UP000053617">
    <property type="component" value="Unassembled WGS sequence"/>
</dbReference>
<dbReference type="VEuPathDB" id="FungiDB:Z518_03054"/>
<dbReference type="GeneID" id="25291125"/>
<feature type="compositionally biased region" description="Low complexity" evidence="1">
    <location>
        <begin position="238"/>
        <end position="249"/>
    </location>
</feature>
<organism evidence="3 4">
    <name type="scientific">Rhinocladiella mackenziei CBS 650.93</name>
    <dbReference type="NCBI Taxonomy" id="1442369"/>
    <lineage>
        <taxon>Eukaryota</taxon>
        <taxon>Fungi</taxon>
        <taxon>Dikarya</taxon>
        <taxon>Ascomycota</taxon>
        <taxon>Pezizomycotina</taxon>
        <taxon>Eurotiomycetes</taxon>
        <taxon>Chaetothyriomycetidae</taxon>
        <taxon>Chaetothyriales</taxon>
        <taxon>Herpotrichiellaceae</taxon>
        <taxon>Rhinocladiella</taxon>
    </lineage>
</organism>
<evidence type="ECO:0000256" key="1">
    <source>
        <dbReference type="SAM" id="MobiDB-lite"/>
    </source>
</evidence>
<feature type="compositionally biased region" description="Polar residues" evidence="1">
    <location>
        <begin position="220"/>
        <end position="233"/>
    </location>
</feature>